<keyword evidence="4" id="KW-1015">Disulfide bond</keyword>
<dbReference type="PROSITE" id="PS50240">
    <property type="entry name" value="TRYPSIN_DOM"/>
    <property type="match status" value="1"/>
</dbReference>
<dbReference type="Gene3D" id="2.40.10.10">
    <property type="entry name" value="Trypsin-like serine proteases"/>
    <property type="match status" value="1"/>
</dbReference>
<dbReference type="GO" id="GO:0004252">
    <property type="term" value="F:serine-type endopeptidase activity"/>
    <property type="evidence" value="ECO:0007669"/>
    <property type="project" value="InterPro"/>
</dbReference>
<dbReference type="InterPro" id="IPR033116">
    <property type="entry name" value="TRYPSIN_SER"/>
</dbReference>
<keyword evidence="3 5" id="KW-0720">Serine protease</keyword>
<evidence type="ECO:0000256" key="3">
    <source>
        <dbReference type="ARBA" id="ARBA00022825"/>
    </source>
</evidence>
<dbReference type="InterPro" id="IPR043504">
    <property type="entry name" value="Peptidase_S1_PA_chymotrypsin"/>
</dbReference>
<keyword evidence="1 5" id="KW-0645">Protease</keyword>
<dbReference type="EMBL" id="CAJNOH010000416">
    <property type="protein sequence ID" value="CAF1033500.1"/>
    <property type="molecule type" value="Genomic_DNA"/>
</dbReference>
<dbReference type="Proteomes" id="UP000663854">
    <property type="component" value="Unassembled WGS sequence"/>
</dbReference>
<evidence type="ECO:0000313" key="9">
    <source>
        <dbReference type="Proteomes" id="UP000663854"/>
    </source>
</evidence>
<dbReference type="EMBL" id="CAJNOL010001995">
    <property type="protein sequence ID" value="CAF1447669.1"/>
    <property type="molecule type" value="Genomic_DNA"/>
</dbReference>
<keyword evidence="10" id="KW-1185">Reference proteome</keyword>
<dbReference type="FunFam" id="2.40.10.10:FF:000003">
    <property type="entry name" value="Transmembrane serine protease 3"/>
    <property type="match status" value="1"/>
</dbReference>
<protein>
    <recommendedName>
        <fullName evidence="6">Peptidase S1 domain-containing protein</fullName>
    </recommendedName>
</protein>
<dbReference type="PROSITE" id="PS00134">
    <property type="entry name" value="TRYPSIN_HIS"/>
    <property type="match status" value="1"/>
</dbReference>
<evidence type="ECO:0000313" key="10">
    <source>
        <dbReference type="Proteomes" id="UP000663870"/>
    </source>
</evidence>
<gene>
    <name evidence="8" type="ORF">JXQ802_LOCUS37392</name>
    <name evidence="7" type="ORF">PYM288_LOCUS16264</name>
</gene>
<comment type="caution">
    <text evidence="7">The sequence shown here is derived from an EMBL/GenBank/DDBJ whole genome shotgun (WGS) entry which is preliminary data.</text>
</comment>
<reference evidence="7" key="1">
    <citation type="submission" date="2021-02" db="EMBL/GenBank/DDBJ databases">
        <authorList>
            <person name="Nowell W R."/>
        </authorList>
    </citation>
    <scope>NUCLEOTIDE SEQUENCE</scope>
</reference>
<dbReference type="PANTHER" id="PTHR24252">
    <property type="entry name" value="ACROSIN-RELATED"/>
    <property type="match status" value="1"/>
</dbReference>
<dbReference type="CDD" id="cd00190">
    <property type="entry name" value="Tryp_SPc"/>
    <property type="match status" value="1"/>
</dbReference>
<evidence type="ECO:0000313" key="8">
    <source>
        <dbReference type="EMBL" id="CAF1447669.1"/>
    </source>
</evidence>
<evidence type="ECO:0000313" key="7">
    <source>
        <dbReference type="EMBL" id="CAF1033500.1"/>
    </source>
</evidence>
<dbReference type="InterPro" id="IPR001254">
    <property type="entry name" value="Trypsin_dom"/>
</dbReference>
<proteinExistence type="predicted"/>
<dbReference type="SUPFAM" id="SSF50494">
    <property type="entry name" value="Trypsin-like serine proteases"/>
    <property type="match status" value="1"/>
</dbReference>
<name>A0A814JBU5_9BILA</name>
<dbReference type="InterPro" id="IPR001314">
    <property type="entry name" value="Peptidase_S1A"/>
</dbReference>
<dbReference type="AlphaFoldDB" id="A0A814JBU5"/>
<dbReference type="PANTHER" id="PTHR24252:SF7">
    <property type="entry name" value="HYALIN"/>
    <property type="match status" value="1"/>
</dbReference>
<evidence type="ECO:0000259" key="6">
    <source>
        <dbReference type="PROSITE" id="PS50240"/>
    </source>
</evidence>
<sequence>MNTYCTQIININATYRCDPSISCGCSSLSTIVTSRIVGGEVAPDYAWGWMVSLQKSGKHLCGASLLTPEYAVTAAHCLDEVMDISVLSILAGTNDLNDTSITTIQQRSIINVTMHPDYDKLSIVNDIAIIKFSPLITSSNSKLAFICLPKQDEDPFKTNSSLVAIGWGDLLQGMNSVSNTLQQVTVQVFSSTSFECQQSGMNNSLVHFCAGIITGGKDTCQGDSGGPLMAFVDNRWVLAGITSFGDGCAKEGYPGVYTRVSSFISFINSNVNFPVTEITTVSSPPSTTGYNNNQSSSIKNNGNMINKSIMIMIHCFSFLTCFLFSY</sequence>
<organism evidence="7 9">
    <name type="scientific">Rotaria sordida</name>
    <dbReference type="NCBI Taxonomy" id="392033"/>
    <lineage>
        <taxon>Eukaryota</taxon>
        <taxon>Metazoa</taxon>
        <taxon>Spiralia</taxon>
        <taxon>Gnathifera</taxon>
        <taxon>Rotifera</taxon>
        <taxon>Eurotatoria</taxon>
        <taxon>Bdelloidea</taxon>
        <taxon>Philodinida</taxon>
        <taxon>Philodinidae</taxon>
        <taxon>Rotaria</taxon>
    </lineage>
</organism>
<accession>A0A814JBU5</accession>
<evidence type="ECO:0000256" key="2">
    <source>
        <dbReference type="ARBA" id="ARBA00022801"/>
    </source>
</evidence>
<evidence type="ECO:0000256" key="4">
    <source>
        <dbReference type="ARBA" id="ARBA00023157"/>
    </source>
</evidence>
<dbReference type="PROSITE" id="PS00135">
    <property type="entry name" value="TRYPSIN_SER"/>
    <property type="match status" value="1"/>
</dbReference>
<dbReference type="InterPro" id="IPR009003">
    <property type="entry name" value="Peptidase_S1_PA"/>
</dbReference>
<dbReference type="Proteomes" id="UP000663870">
    <property type="component" value="Unassembled WGS sequence"/>
</dbReference>
<feature type="domain" description="Peptidase S1" evidence="6">
    <location>
        <begin position="36"/>
        <end position="272"/>
    </location>
</feature>
<dbReference type="PRINTS" id="PR00722">
    <property type="entry name" value="CHYMOTRYPSIN"/>
</dbReference>
<evidence type="ECO:0000256" key="1">
    <source>
        <dbReference type="ARBA" id="ARBA00022670"/>
    </source>
</evidence>
<dbReference type="SMART" id="SM00020">
    <property type="entry name" value="Tryp_SPc"/>
    <property type="match status" value="1"/>
</dbReference>
<dbReference type="Pfam" id="PF00089">
    <property type="entry name" value="Trypsin"/>
    <property type="match status" value="1"/>
</dbReference>
<dbReference type="InterPro" id="IPR018114">
    <property type="entry name" value="TRYPSIN_HIS"/>
</dbReference>
<keyword evidence="2 5" id="KW-0378">Hydrolase</keyword>
<dbReference type="GO" id="GO:0006508">
    <property type="term" value="P:proteolysis"/>
    <property type="evidence" value="ECO:0007669"/>
    <property type="project" value="UniProtKB-KW"/>
</dbReference>
<evidence type="ECO:0000256" key="5">
    <source>
        <dbReference type="RuleBase" id="RU363034"/>
    </source>
</evidence>